<name>A0ABT1JLL0_ACTCY</name>
<comment type="caution">
    <text evidence="2">The sequence shown here is derived from an EMBL/GenBank/DDBJ whole genome shotgun (WGS) entry which is preliminary data.</text>
</comment>
<protein>
    <recommendedName>
        <fullName evidence="4">DUF2993 family protein</fullName>
    </recommendedName>
</protein>
<dbReference type="InterPro" id="IPR021373">
    <property type="entry name" value="DUF2993"/>
</dbReference>
<evidence type="ECO:0000256" key="1">
    <source>
        <dbReference type="SAM" id="SignalP"/>
    </source>
</evidence>
<dbReference type="Proteomes" id="UP000791080">
    <property type="component" value="Unassembled WGS sequence"/>
</dbReference>
<organism evidence="2 3">
    <name type="scientific">Actinoalloteichus caeruleus DSM 43889</name>
    <dbReference type="NCBI Taxonomy" id="1120930"/>
    <lineage>
        <taxon>Bacteria</taxon>
        <taxon>Bacillati</taxon>
        <taxon>Actinomycetota</taxon>
        <taxon>Actinomycetes</taxon>
        <taxon>Pseudonocardiales</taxon>
        <taxon>Pseudonocardiaceae</taxon>
        <taxon>Actinoalloteichus</taxon>
        <taxon>Actinoalloteichus cyanogriseus</taxon>
    </lineage>
</organism>
<keyword evidence="1" id="KW-0732">Signal</keyword>
<feature type="chain" id="PRO_5046231502" description="DUF2993 family protein" evidence="1">
    <location>
        <begin position="26"/>
        <end position="263"/>
    </location>
</feature>
<dbReference type="Pfam" id="PF11209">
    <property type="entry name" value="LmeA"/>
    <property type="match status" value="1"/>
</dbReference>
<evidence type="ECO:0000313" key="2">
    <source>
        <dbReference type="EMBL" id="MCP2333212.1"/>
    </source>
</evidence>
<accession>A0ABT1JLL0</accession>
<feature type="signal peptide" evidence="1">
    <location>
        <begin position="1"/>
        <end position="25"/>
    </location>
</feature>
<keyword evidence="3" id="KW-1185">Reference proteome</keyword>
<evidence type="ECO:0000313" key="3">
    <source>
        <dbReference type="Proteomes" id="UP000791080"/>
    </source>
</evidence>
<dbReference type="RefSeq" id="WP_026419675.1">
    <property type="nucleotide sequence ID" value="NZ_AUBJ02000001.1"/>
</dbReference>
<sequence length="263" mass="26813">MKKLVIAIVILAGLLVVADFGAAAAAEYQVSNRLRNVLGLADDPEVRVNGFPFLTQAAAGDFRDVQVSANGVPVGELRDVGVEATLRHVRLSLSDVIGGSLQEVRIDEVEGRVRLRASDLGRVIGIPDLRIEPAPPEEVEEAAEGGDEAGDGAATASDATTAAVQLTGSIDLAGEQVEVSVIGTISLTGGTQVAISPSRLAVDPGGTGPVELAPQLQQSLLGSFSTTVEAGNLPLDVTPTAVRVESGALLVAGSATDVVIRNG</sequence>
<evidence type="ECO:0008006" key="4">
    <source>
        <dbReference type="Google" id="ProtNLM"/>
    </source>
</evidence>
<reference evidence="2 3" key="1">
    <citation type="submission" date="2022-06" db="EMBL/GenBank/DDBJ databases">
        <title>Genomic Encyclopedia of Type Strains, Phase I: the one thousand microbial genomes (KMG-I) project.</title>
        <authorList>
            <person name="Kyrpides N."/>
        </authorList>
    </citation>
    <scope>NUCLEOTIDE SEQUENCE [LARGE SCALE GENOMIC DNA]</scope>
    <source>
        <strain evidence="2 3">DSM 43889</strain>
    </source>
</reference>
<gene>
    <name evidence="2" type="ORF">G443_003482</name>
</gene>
<proteinExistence type="predicted"/>
<dbReference type="EMBL" id="AUBJ02000001">
    <property type="protein sequence ID" value="MCP2333212.1"/>
    <property type="molecule type" value="Genomic_DNA"/>
</dbReference>